<evidence type="ECO:0000259" key="2">
    <source>
        <dbReference type="Pfam" id="PF10223"/>
    </source>
</evidence>
<dbReference type="OrthoDB" id="413402at2759"/>
<dbReference type="Pfam" id="PF10223">
    <property type="entry name" value="Menorin_N"/>
    <property type="match status" value="1"/>
</dbReference>
<organism evidence="3">
    <name type="scientific">Bactrocera dorsalis</name>
    <name type="common">Oriental fruit fly</name>
    <name type="synonym">Dacus dorsalis</name>
    <dbReference type="NCBI Taxonomy" id="27457"/>
    <lineage>
        <taxon>Eukaryota</taxon>
        <taxon>Metazoa</taxon>
        <taxon>Ecdysozoa</taxon>
        <taxon>Arthropoda</taxon>
        <taxon>Hexapoda</taxon>
        <taxon>Insecta</taxon>
        <taxon>Pterygota</taxon>
        <taxon>Neoptera</taxon>
        <taxon>Endopterygota</taxon>
        <taxon>Diptera</taxon>
        <taxon>Brachycera</taxon>
        <taxon>Muscomorpha</taxon>
        <taxon>Tephritoidea</taxon>
        <taxon>Tephritidae</taxon>
        <taxon>Bactrocera</taxon>
        <taxon>Bactrocera</taxon>
    </lineage>
</organism>
<evidence type="ECO:0000313" key="3">
    <source>
        <dbReference type="EMBL" id="JAC55575.1"/>
    </source>
</evidence>
<accession>A0A034WN28</accession>
<protein>
    <submittedName>
        <fullName evidence="3">Protein FAM151B</fullName>
    </submittedName>
</protein>
<dbReference type="AlphaFoldDB" id="A0A034WN28"/>
<reference evidence="3" key="1">
    <citation type="journal article" date="2014" name="BMC Genomics">
        <title>Characterizing the developmental transcriptome of the oriental fruit fly, Bactrocera dorsalis (Diptera: Tephritidae) through comparative genomic analysis with Drosophila melanogaster utilizing modENCODE datasets.</title>
        <authorList>
            <person name="Geib S.M."/>
            <person name="Calla B."/>
            <person name="Hall B."/>
            <person name="Hou S."/>
            <person name="Manoukis N.C."/>
        </authorList>
    </citation>
    <scope>NUCLEOTIDE SEQUENCE</scope>
    <source>
        <strain evidence="3">Punador</strain>
    </source>
</reference>
<dbReference type="InterPro" id="IPR019356">
    <property type="entry name" value="Menorin_dom"/>
</dbReference>
<evidence type="ECO:0000256" key="1">
    <source>
        <dbReference type="ARBA" id="ARBA00044953"/>
    </source>
</evidence>
<name>A0A034WN28_BACDO</name>
<dbReference type="PANTHER" id="PTHR21184:SF6">
    <property type="entry name" value="CONSERVED PLASMA MEMBRANE PROTEIN"/>
    <property type="match status" value="1"/>
</dbReference>
<feature type="non-terminal residue" evidence="3">
    <location>
        <position position="1"/>
    </location>
</feature>
<proteinExistence type="inferred from homology"/>
<gene>
    <name evidence="3" type="primary">F151B</name>
</gene>
<sequence length="414" mass="46179">PTFQSQGWFRRNQQGERVNNLLKKNFSHKSFSINMFPHLETRNSVYLYLTALLVFAFNNNHNVYVSATPAFQMQNGVSNNNFHSYHILPIDKDSDFNANATQLNLYNQSLIIKMTLSDKANLTAITWAHAVNSQQELSEALNSDINMIEADIVLGKLNNTGDDLPVMAHPPANSSDLSLTEFMLRILEHNEAHDEDAKGVKLDFKSIEVFEGSLNILSELIPLMTQPVWLNADIIRGPVNQTSTVPVDPERFFAGAAKFESAVLSIGWTTRWGANFTDGAYTEQQIDEMLLAIKNNNVTAKQHPITFPVRAGIAANSLEQLHALVAAVNETNESSLTIWSSAGDFVDVPKLRQLIFSFGFERVYLDVPADLADQLELERGETGSAASRLPSLLSFSVVSACLYLTSMWLNRIRL</sequence>
<feature type="domain" description="Menorin-like" evidence="2">
    <location>
        <begin position="121"/>
        <end position="371"/>
    </location>
</feature>
<comment type="similarity">
    <text evidence="1">Belongs to the menorin family.</text>
</comment>
<dbReference type="GO" id="GO:0005615">
    <property type="term" value="C:extracellular space"/>
    <property type="evidence" value="ECO:0007669"/>
    <property type="project" value="TreeGrafter"/>
</dbReference>
<dbReference type="EMBL" id="GAKP01003377">
    <property type="protein sequence ID" value="JAC55575.1"/>
    <property type="molecule type" value="Transcribed_RNA"/>
</dbReference>
<dbReference type="PANTHER" id="PTHR21184">
    <property type="entry name" value="MENORIN (DENDRITIC BRANCHING PROTEIN)"/>
    <property type="match status" value="1"/>
</dbReference>